<protein>
    <submittedName>
        <fullName evidence="2">Uncharacterized protein</fullName>
    </submittedName>
</protein>
<evidence type="ECO:0000313" key="2">
    <source>
        <dbReference type="EMBL" id="ENV97604.1"/>
    </source>
</evidence>
<reference evidence="2 3" key="1">
    <citation type="submission" date="2013-02" db="EMBL/GenBank/DDBJ databases">
        <title>The Genome Sequence of Acinetobacter calcoaceticus CIP 81.8.</title>
        <authorList>
            <consortium name="The Broad Institute Genome Sequencing Platform"/>
            <consortium name="The Broad Institute Genome Sequencing Center for Infectious Disease"/>
            <person name="Cerqueira G."/>
            <person name="Feldgarden M."/>
            <person name="Courvalin P."/>
            <person name="Perichon B."/>
            <person name="Grillot-Courvalin C."/>
            <person name="Clermont D."/>
            <person name="Rocha E."/>
            <person name="Yoon E.-J."/>
            <person name="Nemec A."/>
            <person name="Walker B."/>
            <person name="Young S.K."/>
            <person name="Zeng Q."/>
            <person name="Gargeya S."/>
            <person name="Fitzgerald M."/>
            <person name="Haas B."/>
            <person name="Abouelleil A."/>
            <person name="Alvarado L."/>
            <person name="Arachchi H.M."/>
            <person name="Berlin A.M."/>
            <person name="Chapman S.B."/>
            <person name="Dewar J."/>
            <person name="Goldberg J."/>
            <person name="Griggs A."/>
            <person name="Gujja S."/>
            <person name="Hansen M."/>
            <person name="Howarth C."/>
            <person name="Imamovic A."/>
            <person name="Larimer J."/>
            <person name="McCowan C."/>
            <person name="Murphy C."/>
            <person name="Neiman D."/>
            <person name="Pearson M."/>
            <person name="Priest M."/>
            <person name="Roberts A."/>
            <person name="Saif S."/>
            <person name="Shea T."/>
            <person name="Sisk P."/>
            <person name="Sykes S."/>
            <person name="Wortman J."/>
            <person name="Nusbaum C."/>
            <person name="Birren B."/>
        </authorList>
    </citation>
    <scope>NUCLEOTIDE SEQUENCE [LARGE SCALE GENOMIC DNA]</scope>
    <source>
        <strain evidence="2 3">CIP 81.8</strain>
    </source>
</reference>
<feature type="transmembrane region" description="Helical" evidence="1">
    <location>
        <begin position="36"/>
        <end position="53"/>
    </location>
</feature>
<dbReference type="EMBL" id="APQI01000006">
    <property type="protein sequence ID" value="ENV97604.1"/>
    <property type="molecule type" value="Genomic_DNA"/>
</dbReference>
<dbReference type="GeneID" id="92918399"/>
<proteinExistence type="predicted"/>
<evidence type="ECO:0000256" key="1">
    <source>
        <dbReference type="SAM" id="Phobius"/>
    </source>
</evidence>
<keyword evidence="1" id="KW-0472">Membrane</keyword>
<gene>
    <name evidence="2" type="ORF">F936_03245</name>
</gene>
<comment type="caution">
    <text evidence="2">The sequence shown here is derived from an EMBL/GenBank/DDBJ whole genome shotgun (WGS) entry which is preliminary data.</text>
</comment>
<name>A0ABP2UCG4_ACICA</name>
<dbReference type="RefSeq" id="WP_005048895.1">
    <property type="nucleotide sequence ID" value="NZ_KB849780.1"/>
</dbReference>
<feature type="transmembrane region" description="Helical" evidence="1">
    <location>
        <begin position="185"/>
        <end position="202"/>
    </location>
</feature>
<keyword evidence="1" id="KW-0812">Transmembrane</keyword>
<accession>A0ABP2UCG4</accession>
<feature type="transmembrane region" description="Helical" evidence="1">
    <location>
        <begin position="74"/>
        <end position="92"/>
    </location>
</feature>
<feature type="transmembrane region" description="Helical" evidence="1">
    <location>
        <begin position="112"/>
        <end position="134"/>
    </location>
</feature>
<feature type="transmembrane region" description="Helical" evidence="1">
    <location>
        <begin position="141"/>
        <end position="165"/>
    </location>
</feature>
<organism evidence="2 3">
    <name type="scientific">Acinetobacter calcoaceticus DSM 30006 = CIP 81.8</name>
    <dbReference type="NCBI Taxonomy" id="981331"/>
    <lineage>
        <taxon>Bacteria</taxon>
        <taxon>Pseudomonadati</taxon>
        <taxon>Pseudomonadota</taxon>
        <taxon>Gammaproteobacteria</taxon>
        <taxon>Moraxellales</taxon>
        <taxon>Moraxellaceae</taxon>
        <taxon>Acinetobacter</taxon>
        <taxon>Acinetobacter calcoaceticus/baumannii complex</taxon>
    </lineage>
</organism>
<keyword evidence="3" id="KW-1185">Reference proteome</keyword>
<dbReference type="Proteomes" id="UP000013024">
    <property type="component" value="Unassembled WGS sequence"/>
</dbReference>
<evidence type="ECO:0000313" key="3">
    <source>
        <dbReference type="Proteomes" id="UP000013024"/>
    </source>
</evidence>
<sequence>MQDQQNNESLEIKNHQVLQVFKYSFLKDFNFFKSNLPLFIILPSILGGIWQILELSSIDLSYIRFFSINQIVPDGLLALFLLFWFFGLYNLIRFLPYPKLDFDNDEFKETSFISIVFFNFIPLMAIILAYNYIYKFNYNSFFSILINSFLLAVIVFIILGIIKQIDAYISHKNNFIKKVFLHYDFRKIMFIIFVIFLSLPAFQMVKAARELVSIPTNLNNFNKATNKLSKEYKLNSHPKLLYFSKDYLFYEIKIGNKKMIEIVETKNLFSDDSKKSKDE</sequence>
<keyword evidence="1" id="KW-1133">Transmembrane helix</keyword>